<keyword evidence="1" id="KW-1133">Transmembrane helix</keyword>
<dbReference type="Proteomes" id="UP000770661">
    <property type="component" value="Unassembled WGS sequence"/>
</dbReference>
<proteinExistence type="predicted"/>
<dbReference type="OrthoDB" id="6368801at2759"/>
<keyword evidence="1" id="KW-0812">Transmembrane</keyword>
<accession>A0A8J4Y325</accession>
<feature type="transmembrane region" description="Helical" evidence="1">
    <location>
        <begin position="12"/>
        <end position="33"/>
    </location>
</feature>
<evidence type="ECO:0000256" key="1">
    <source>
        <dbReference type="SAM" id="Phobius"/>
    </source>
</evidence>
<evidence type="ECO:0000313" key="2">
    <source>
        <dbReference type="EMBL" id="KAG0713825.1"/>
    </source>
</evidence>
<dbReference type="AlphaFoldDB" id="A0A8J4Y325"/>
<comment type="caution">
    <text evidence="2">The sequence shown here is derived from an EMBL/GenBank/DDBJ whole genome shotgun (WGS) entry which is preliminary data.</text>
</comment>
<name>A0A8J4Y325_CHIOP</name>
<keyword evidence="3" id="KW-1185">Reference proteome</keyword>
<keyword evidence="1" id="KW-0472">Membrane</keyword>
<reference evidence="2" key="1">
    <citation type="submission" date="2020-07" db="EMBL/GenBank/DDBJ databases">
        <title>The High-quality genome of the commercially important snow crab, Chionoecetes opilio.</title>
        <authorList>
            <person name="Jeong J.-H."/>
            <person name="Ryu S."/>
        </authorList>
    </citation>
    <scope>NUCLEOTIDE SEQUENCE</scope>
    <source>
        <strain evidence="2">MADBK_172401_WGS</strain>
        <tissue evidence="2">Digestive gland</tissue>
    </source>
</reference>
<gene>
    <name evidence="2" type="ORF">GWK47_015315</name>
</gene>
<feature type="transmembrane region" description="Helical" evidence="1">
    <location>
        <begin position="39"/>
        <end position="57"/>
    </location>
</feature>
<sequence>MAMMEYMLSPRGIIKVSQMLLVLITLGTWFGLVTDWRDFITGTIFTAFFTSIAIFAHNMLADHARVMEILMSGLLTLFLAISGIVVLVEKAADPLGATCGAFCFFSAVAYGLDLFFAFRLETE</sequence>
<evidence type="ECO:0000313" key="3">
    <source>
        <dbReference type="Proteomes" id="UP000770661"/>
    </source>
</evidence>
<evidence type="ECO:0008006" key="4">
    <source>
        <dbReference type="Google" id="ProtNLM"/>
    </source>
</evidence>
<feature type="transmembrane region" description="Helical" evidence="1">
    <location>
        <begin position="94"/>
        <end position="118"/>
    </location>
</feature>
<feature type="transmembrane region" description="Helical" evidence="1">
    <location>
        <begin position="69"/>
        <end position="88"/>
    </location>
</feature>
<dbReference type="EMBL" id="JACEEZ010021043">
    <property type="protein sequence ID" value="KAG0713825.1"/>
    <property type="molecule type" value="Genomic_DNA"/>
</dbReference>
<protein>
    <recommendedName>
        <fullName evidence="4">MARVEL domain-containing protein</fullName>
    </recommendedName>
</protein>
<organism evidence="2 3">
    <name type="scientific">Chionoecetes opilio</name>
    <name type="common">Atlantic snow crab</name>
    <name type="synonym">Cancer opilio</name>
    <dbReference type="NCBI Taxonomy" id="41210"/>
    <lineage>
        <taxon>Eukaryota</taxon>
        <taxon>Metazoa</taxon>
        <taxon>Ecdysozoa</taxon>
        <taxon>Arthropoda</taxon>
        <taxon>Crustacea</taxon>
        <taxon>Multicrustacea</taxon>
        <taxon>Malacostraca</taxon>
        <taxon>Eumalacostraca</taxon>
        <taxon>Eucarida</taxon>
        <taxon>Decapoda</taxon>
        <taxon>Pleocyemata</taxon>
        <taxon>Brachyura</taxon>
        <taxon>Eubrachyura</taxon>
        <taxon>Majoidea</taxon>
        <taxon>Majidae</taxon>
        <taxon>Chionoecetes</taxon>
    </lineage>
</organism>